<accession>S8CA93</accession>
<dbReference type="PROSITE" id="PS51186">
    <property type="entry name" value="GNAT"/>
    <property type="match status" value="1"/>
</dbReference>
<dbReference type="SUPFAM" id="SSF55729">
    <property type="entry name" value="Acyl-CoA N-acyltransferases (Nat)"/>
    <property type="match status" value="1"/>
</dbReference>
<dbReference type="InterPro" id="IPR000182">
    <property type="entry name" value="GNAT_dom"/>
</dbReference>
<protein>
    <recommendedName>
        <fullName evidence="1">N-acetyltransferase domain-containing protein</fullName>
    </recommendedName>
</protein>
<feature type="non-terminal residue" evidence="2">
    <location>
        <position position="1"/>
    </location>
</feature>
<feature type="non-terminal residue" evidence="2">
    <location>
        <position position="197"/>
    </location>
</feature>
<dbReference type="Pfam" id="PF00583">
    <property type="entry name" value="Acetyltransf_1"/>
    <property type="match status" value="1"/>
</dbReference>
<proteinExistence type="predicted"/>
<dbReference type="GO" id="GO:0007064">
    <property type="term" value="P:mitotic sister chromatid cohesion"/>
    <property type="evidence" value="ECO:0007669"/>
    <property type="project" value="TreeGrafter"/>
</dbReference>
<evidence type="ECO:0000313" key="3">
    <source>
        <dbReference type="Proteomes" id="UP000015453"/>
    </source>
</evidence>
<sequence length="197" mass="22216">ESNSAVGETKFLSSDGNWRVRRMTESGHEMRAVARVQAEAFHEPAFLFDDLFFEFFKAEVLSGLKYRLRNSPPDRYACLVAEPVSDPGGLVGVVDITVLRDYSVLKHLEGLDEYLYVSGIAVLKKFRRRGAASLLLKACDALGEIWGFRYLALRAYEDDHGAQKLYTMAGYSIVSRDDNNIASWIGAGRRRRVLMVK</sequence>
<reference evidence="2 3" key="1">
    <citation type="journal article" date="2013" name="BMC Genomics">
        <title>The miniature genome of a carnivorous plant Genlisea aurea contains a low number of genes and short non-coding sequences.</title>
        <authorList>
            <person name="Leushkin E.V."/>
            <person name="Sutormin R.A."/>
            <person name="Nabieva E.R."/>
            <person name="Penin A.A."/>
            <person name="Kondrashov A.S."/>
            <person name="Logacheva M.D."/>
        </authorList>
    </citation>
    <scope>NUCLEOTIDE SEQUENCE [LARGE SCALE GENOMIC DNA]</scope>
</reference>
<evidence type="ECO:0000259" key="1">
    <source>
        <dbReference type="PROSITE" id="PS51186"/>
    </source>
</evidence>
<dbReference type="GO" id="GO:0008080">
    <property type="term" value="F:N-acetyltransferase activity"/>
    <property type="evidence" value="ECO:0007669"/>
    <property type="project" value="TreeGrafter"/>
</dbReference>
<organism evidence="2 3">
    <name type="scientific">Genlisea aurea</name>
    <dbReference type="NCBI Taxonomy" id="192259"/>
    <lineage>
        <taxon>Eukaryota</taxon>
        <taxon>Viridiplantae</taxon>
        <taxon>Streptophyta</taxon>
        <taxon>Embryophyta</taxon>
        <taxon>Tracheophyta</taxon>
        <taxon>Spermatophyta</taxon>
        <taxon>Magnoliopsida</taxon>
        <taxon>eudicotyledons</taxon>
        <taxon>Gunneridae</taxon>
        <taxon>Pentapetalae</taxon>
        <taxon>asterids</taxon>
        <taxon>lamiids</taxon>
        <taxon>Lamiales</taxon>
        <taxon>Lentibulariaceae</taxon>
        <taxon>Genlisea</taxon>
    </lineage>
</organism>
<dbReference type="InterPro" id="IPR016181">
    <property type="entry name" value="Acyl_CoA_acyltransferase"/>
</dbReference>
<gene>
    <name evidence="2" type="ORF">M569_11023</name>
</gene>
<dbReference type="CDD" id="cd04301">
    <property type="entry name" value="NAT_SF"/>
    <property type="match status" value="1"/>
</dbReference>
<evidence type="ECO:0000313" key="2">
    <source>
        <dbReference type="EMBL" id="EPS63760.1"/>
    </source>
</evidence>
<name>S8CA93_9LAMI</name>
<dbReference type="EMBL" id="AUSU01005256">
    <property type="protein sequence ID" value="EPS63760.1"/>
    <property type="molecule type" value="Genomic_DNA"/>
</dbReference>
<dbReference type="PANTHER" id="PTHR42919">
    <property type="entry name" value="N-ALPHA-ACETYLTRANSFERASE"/>
    <property type="match status" value="1"/>
</dbReference>
<keyword evidence="3" id="KW-1185">Reference proteome</keyword>
<dbReference type="PANTHER" id="PTHR42919:SF20">
    <property type="entry name" value="GCN5-RELATED N-ACETYLTRANSFERASE 10, CHLOROPLASTIC"/>
    <property type="match status" value="1"/>
</dbReference>
<dbReference type="Proteomes" id="UP000015453">
    <property type="component" value="Unassembled WGS sequence"/>
</dbReference>
<dbReference type="GO" id="GO:0031415">
    <property type="term" value="C:NatA complex"/>
    <property type="evidence" value="ECO:0007669"/>
    <property type="project" value="TreeGrafter"/>
</dbReference>
<dbReference type="Gene3D" id="3.40.630.30">
    <property type="match status" value="1"/>
</dbReference>
<feature type="domain" description="N-acetyltransferase" evidence="1">
    <location>
        <begin position="18"/>
        <end position="197"/>
    </location>
</feature>
<comment type="caution">
    <text evidence="2">The sequence shown here is derived from an EMBL/GenBank/DDBJ whole genome shotgun (WGS) entry which is preliminary data.</text>
</comment>
<dbReference type="AlphaFoldDB" id="S8CA93"/>
<dbReference type="InterPro" id="IPR051556">
    <property type="entry name" value="N-term/lysine_N-AcTrnsfr"/>
</dbReference>
<dbReference type="OrthoDB" id="1912023at2759"/>